<keyword evidence="1" id="KW-0479">Metal-binding</keyword>
<organism evidence="3 4">
    <name type="scientific">Thalictrum thalictroides</name>
    <name type="common">Rue-anemone</name>
    <name type="synonym">Anemone thalictroides</name>
    <dbReference type="NCBI Taxonomy" id="46969"/>
    <lineage>
        <taxon>Eukaryota</taxon>
        <taxon>Viridiplantae</taxon>
        <taxon>Streptophyta</taxon>
        <taxon>Embryophyta</taxon>
        <taxon>Tracheophyta</taxon>
        <taxon>Spermatophyta</taxon>
        <taxon>Magnoliopsida</taxon>
        <taxon>Ranunculales</taxon>
        <taxon>Ranunculaceae</taxon>
        <taxon>Thalictroideae</taxon>
        <taxon>Thalictrum</taxon>
    </lineage>
</organism>
<dbReference type="PROSITE" id="PS50089">
    <property type="entry name" value="ZF_RING_2"/>
    <property type="match status" value="1"/>
</dbReference>
<keyword evidence="1" id="KW-0863">Zinc-finger</keyword>
<evidence type="ECO:0000313" key="3">
    <source>
        <dbReference type="EMBL" id="KAF5178408.1"/>
    </source>
</evidence>
<keyword evidence="4" id="KW-1185">Reference proteome</keyword>
<sequence length="124" mass="13845">MDTWEEVDPDELSYEELLALGEVVGTESRGLSADTIASLPSVNYKAQSNQDGSAEQCVICRLEYEEEDTLTVLSCKHSYHSECINNWLQINKSSPGHVGLCLLSMQFVEIYAIKGYILRVTLPI</sequence>
<keyword evidence="1" id="KW-0862">Zinc</keyword>
<evidence type="ECO:0000313" key="4">
    <source>
        <dbReference type="Proteomes" id="UP000554482"/>
    </source>
</evidence>
<reference evidence="3 4" key="1">
    <citation type="submission" date="2020-06" db="EMBL/GenBank/DDBJ databases">
        <title>Transcriptomic and genomic resources for Thalictrum thalictroides and T. hernandezii: Facilitating candidate gene discovery in an emerging model plant lineage.</title>
        <authorList>
            <person name="Arias T."/>
            <person name="Riano-Pachon D.M."/>
            <person name="Di Stilio V.S."/>
        </authorList>
    </citation>
    <scope>NUCLEOTIDE SEQUENCE [LARGE SCALE GENOMIC DNA]</scope>
    <source>
        <strain evidence="4">cv. WT478/WT964</strain>
        <tissue evidence="3">Leaves</tissue>
    </source>
</reference>
<accession>A0A7J6V130</accession>
<dbReference type="AlphaFoldDB" id="A0A7J6V130"/>
<comment type="caution">
    <text evidence="3">The sequence shown here is derived from an EMBL/GenBank/DDBJ whole genome shotgun (WGS) entry which is preliminary data.</text>
</comment>
<dbReference type="PANTHER" id="PTHR47530:SF4">
    <property type="entry name" value="E3 UBIQUITIN LIGASE BIG BROTHER-RELATED"/>
    <property type="match status" value="1"/>
</dbReference>
<dbReference type="FunFam" id="3.30.40.10:FF:000417">
    <property type="entry name" value="E3 ubiquitin ligase BIG BROTHER-related"/>
    <property type="match status" value="1"/>
</dbReference>
<dbReference type="Pfam" id="PF13639">
    <property type="entry name" value="zf-RING_2"/>
    <property type="match status" value="1"/>
</dbReference>
<dbReference type="GO" id="GO:0008270">
    <property type="term" value="F:zinc ion binding"/>
    <property type="evidence" value="ECO:0007669"/>
    <property type="project" value="UniProtKB-KW"/>
</dbReference>
<dbReference type="PANTHER" id="PTHR47530">
    <property type="entry name" value="E3 UBIQUITIN LIGASE BIG BROTHER-RELATED"/>
    <property type="match status" value="1"/>
</dbReference>
<dbReference type="Gene3D" id="3.30.40.10">
    <property type="entry name" value="Zinc/RING finger domain, C3HC4 (zinc finger)"/>
    <property type="match status" value="1"/>
</dbReference>
<evidence type="ECO:0000256" key="1">
    <source>
        <dbReference type="PROSITE-ProRule" id="PRU00175"/>
    </source>
</evidence>
<protein>
    <submittedName>
        <fullName evidence="3">E3 ubiquitin ligase big brother-related</fullName>
    </submittedName>
</protein>
<dbReference type="SUPFAM" id="SSF57850">
    <property type="entry name" value="RING/U-box"/>
    <property type="match status" value="1"/>
</dbReference>
<name>A0A7J6V130_THATH</name>
<proteinExistence type="predicted"/>
<evidence type="ECO:0000259" key="2">
    <source>
        <dbReference type="PROSITE" id="PS50089"/>
    </source>
</evidence>
<dbReference type="InterPro" id="IPR013083">
    <property type="entry name" value="Znf_RING/FYVE/PHD"/>
</dbReference>
<feature type="domain" description="RING-type" evidence="2">
    <location>
        <begin position="57"/>
        <end position="97"/>
    </location>
</feature>
<dbReference type="Proteomes" id="UP000554482">
    <property type="component" value="Unassembled WGS sequence"/>
</dbReference>
<gene>
    <name evidence="3" type="ORF">FRX31_032005</name>
</gene>
<dbReference type="EMBL" id="JABWDY010040096">
    <property type="protein sequence ID" value="KAF5178408.1"/>
    <property type="molecule type" value="Genomic_DNA"/>
</dbReference>
<dbReference type="InterPro" id="IPR043312">
    <property type="entry name" value="AtBBR-like"/>
</dbReference>
<dbReference type="InterPro" id="IPR001841">
    <property type="entry name" value="Znf_RING"/>
</dbReference>
<dbReference type="OrthoDB" id="8062037at2759"/>